<dbReference type="SUPFAM" id="SSF52425">
    <property type="entry name" value="Cryptochrome/photolyase, N-terminal domain"/>
    <property type="match status" value="1"/>
</dbReference>
<feature type="transmembrane region" description="Helical" evidence="9">
    <location>
        <begin position="473"/>
        <end position="500"/>
    </location>
</feature>
<dbReference type="Pfam" id="PF03441">
    <property type="entry name" value="FAD_binding_7"/>
    <property type="match status" value="1"/>
</dbReference>
<name>A0A9E7K061_9LILI</name>
<comment type="similarity">
    <text evidence="2">Belongs to the DNA photolyase class-1 family.</text>
</comment>
<feature type="domain" description="Photolyase/cryptochrome alpha/beta" evidence="11">
    <location>
        <begin position="493"/>
        <end position="622"/>
    </location>
</feature>
<dbReference type="PROSITE" id="PS51257">
    <property type="entry name" value="PROKAR_LIPOPROTEIN"/>
    <property type="match status" value="1"/>
</dbReference>
<dbReference type="Gene3D" id="1.10.579.10">
    <property type="entry name" value="DNA Cyclobutane Dipyrimidine Photolyase, subunit A, domain 3"/>
    <property type="match status" value="1"/>
</dbReference>
<feature type="chain" id="PRO_5038847805" evidence="10">
    <location>
        <begin position="27"/>
        <end position="1374"/>
    </location>
</feature>
<keyword evidence="4" id="KW-0328">Glycosyltransferase</keyword>
<keyword evidence="10" id="KW-0732">Signal</keyword>
<dbReference type="PROSITE" id="PS00394">
    <property type="entry name" value="DNA_PHOTOLYASES_1_1"/>
    <property type="match status" value="1"/>
</dbReference>
<gene>
    <name evidence="12" type="ORF">MUK42_02076</name>
</gene>
<feature type="transmembrane region" description="Helical" evidence="9">
    <location>
        <begin position="294"/>
        <end position="312"/>
    </location>
</feature>
<dbReference type="Pfam" id="PF01501">
    <property type="entry name" value="Glyco_transf_8"/>
    <property type="match status" value="1"/>
</dbReference>
<feature type="binding site" evidence="7">
    <location>
        <begin position="874"/>
        <end position="876"/>
    </location>
    <ligand>
        <name>FAD</name>
        <dbReference type="ChEBI" id="CHEBI:57692"/>
    </ligand>
</feature>
<dbReference type="GO" id="GO:0005737">
    <property type="term" value="C:cytoplasm"/>
    <property type="evidence" value="ECO:0007669"/>
    <property type="project" value="TreeGrafter"/>
</dbReference>
<evidence type="ECO:0000259" key="11">
    <source>
        <dbReference type="PROSITE" id="PS51645"/>
    </source>
</evidence>
<organism evidence="12 13">
    <name type="scientific">Musa troglodytarum</name>
    <name type="common">fe'i banana</name>
    <dbReference type="NCBI Taxonomy" id="320322"/>
    <lineage>
        <taxon>Eukaryota</taxon>
        <taxon>Viridiplantae</taxon>
        <taxon>Streptophyta</taxon>
        <taxon>Embryophyta</taxon>
        <taxon>Tracheophyta</taxon>
        <taxon>Spermatophyta</taxon>
        <taxon>Magnoliopsida</taxon>
        <taxon>Liliopsida</taxon>
        <taxon>Zingiberales</taxon>
        <taxon>Musaceae</taxon>
        <taxon>Musa</taxon>
    </lineage>
</organism>
<evidence type="ECO:0000256" key="5">
    <source>
        <dbReference type="ARBA" id="ARBA00022827"/>
    </source>
</evidence>
<feature type="binding site" evidence="7">
    <location>
        <position position="719"/>
    </location>
    <ligand>
        <name>FAD</name>
        <dbReference type="ChEBI" id="CHEBI:57692"/>
    </ligand>
</feature>
<reference evidence="12" key="1">
    <citation type="submission" date="2022-05" db="EMBL/GenBank/DDBJ databases">
        <title>The Musa troglodytarum L. genome provides insights into the mechanism of non-climacteric behaviour and enrichment of carotenoids.</title>
        <authorList>
            <person name="Wang J."/>
        </authorList>
    </citation>
    <scope>NUCLEOTIDE SEQUENCE</scope>
    <source>
        <tissue evidence="12">Leaf</tissue>
    </source>
</reference>
<evidence type="ECO:0000256" key="4">
    <source>
        <dbReference type="ARBA" id="ARBA00022676"/>
    </source>
</evidence>
<evidence type="ECO:0000256" key="8">
    <source>
        <dbReference type="PIRSR" id="PIRSR602081-2"/>
    </source>
</evidence>
<dbReference type="SUPFAM" id="SSF53448">
    <property type="entry name" value="Nucleotide-diphospho-sugar transferases"/>
    <property type="match status" value="1"/>
</dbReference>
<dbReference type="GO" id="GO:0071949">
    <property type="term" value="F:FAD binding"/>
    <property type="evidence" value="ECO:0007669"/>
    <property type="project" value="TreeGrafter"/>
</dbReference>
<evidence type="ECO:0000256" key="1">
    <source>
        <dbReference type="ARBA" id="ARBA00001932"/>
    </source>
</evidence>
<dbReference type="Proteomes" id="UP001055439">
    <property type="component" value="Chromosome 5"/>
</dbReference>
<keyword evidence="12" id="KW-0808">Transferase</keyword>
<sequence length="1374" mass="153706">MGSPVARLGFLAMVLVVLGAAGCGRAKTEDAYVTLLYGDEFLLGVRVLGKSIRDTGSTKDMVVLVSDGVSDYAKKLLDADGWIVEHISLLANPNHVRPTRFWGVYTKLKIFNMTNYRKVVYLDADTIVIKSIEDLFKCGKFCANLKHSERLNSGVMVVEPSESTFKDMMSQVNSLYSYTGGDQGFLNSYYSDFPNAHVFEPDLSSDAMNSIPVPEMQRLSTLYNADVGLYMLANKWMVDEKELRVIHYTLGPLKPWDWWTAWLLKPVDVWQNVRKQLGDSLPGTGGGRNPTDQLLVKFLFAFPVFLLIFCYYRSFLQINKDFTTAFSRSSLCDYARRIYYRYRSGGIPAYSGVGVASSSFVNSSQQFSTGAHSKLPAHLGAISVFICFVAAALSLVLSFILVPRQVMPWTGLLLMYEWTFVTFFIIFGSYLNFIYQWGKSTGNQTNHNRFDSSDYDSGKGFQRSSSSCDMVAWFYWLGMAFLAVIVPSLPCLLGITALFARDLRIEDNPALSAAAKDGCVLPVFIWCPSEEGQFYPGRVSRWWLKHSLAHLDRSLRSLGTPLTFIRSESTLAALLQCIGAIRATRLVYNHLYDPVSLVRDHKIKSQLVSLGISVQSFNGDLLYEPWEVYDESGLAFTTFDAYWGKCKSMPNELTLLLPPWKLAPPTGTESVQSCSIEEFGLENEIEKSSNALLSRAWSPGWSNADKVLSEFIDEHLLEYSNNRMKVEGTTTSLLSPYLHFGELSVRKIYQNVRAKQIQWAKEGNCKAEESVNFFLRSVGLREYSRYLCFNFPFTYERSLLGNLKHYPWRADEGQFKSWRQGRTGYPLVDAGMRELWATGWIHNRTRVIVASFFVKILLLPWTWGMKYFWDTLLDADLESDILGWQYVSGSLPDGHELKRLDNPEVLGQKYDPDGEYIRNWIPELVRLPTEWIHHPWDAPSTVLKAAGVELGLNYPRPIVEILTARERLDDAVDMMWELDRAAKVAKLSSSDEVVADNLISLNNLDIPKVVVKKEVSCTRSSLDQRVPSIHNMKDVSVNKKPRDPNGEKPCAVFLSSHSNTVEKSKMDVDLLSTAESSSARKRSISESHCAVPTQFSSLPDINPVQEDGSVGQCHLNMSSSDYPWQGADGIGEGKLMSHDTLHHTLSITGLTTHIDSKAAVLPACRLADGKWSSVPFLQAFEERIDQQPFVDSHEHLVELLSGGSRLLAGEVCSPELLPDKPIQRVRPALPDPVGDGRVAALDRGPRRLHFLGEDGLQLLLEGGDLLEDGRGRVLLLLAIAQSVLHQDHPQLGHQGVRRAAGVVDVAEDVLPVDDHDQVLLAEARGVELALGARGQDPLGDLAHRVLDRMLEVLLQVPQIDGLAESNQVGGGHEL</sequence>
<evidence type="ECO:0000256" key="10">
    <source>
        <dbReference type="SAM" id="SignalP"/>
    </source>
</evidence>
<dbReference type="PRINTS" id="PR00147">
    <property type="entry name" value="DNAPHOTLYASE"/>
</dbReference>
<keyword evidence="3 7" id="KW-0285">Flavoprotein</keyword>
<dbReference type="InterPro" id="IPR002495">
    <property type="entry name" value="Glyco_trans_8"/>
</dbReference>
<dbReference type="Gene3D" id="3.40.50.620">
    <property type="entry name" value="HUPs"/>
    <property type="match status" value="1"/>
</dbReference>
<evidence type="ECO:0000256" key="3">
    <source>
        <dbReference type="ARBA" id="ARBA00022630"/>
    </source>
</evidence>
<accession>A0A9E7K061</accession>
<dbReference type="InterPro" id="IPR029044">
    <property type="entry name" value="Nucleotide-diphossugar_trans"/>
</dbReference>
<dbReference type="InterPro" id="IPR036155">
    <property type="entry name" value="Crypto/Photolyase_N_sf"/>
</dbReference>
<dbReference type="GO" id="GO:0016757">
    <property type="term" value="F:glycosyltransferase activity"/>
    <property type="evidence" value="ECO:0007669"/>
    <property type="project" value="UniProtKB-KW"/>
</dbReference>
<proteinExistence type="inferred from homology"/>
<dbReference type="EMBL" id="CP097507">
    <property type="protein sequence ID" value="URE01268.1"/>
    <property type="molecule type" value="Genomic_DNA"/>
</dbReference>
<evidence type="ECO:0000313" key="12">
    <source>
        <dbReference type="EMBL" id="URE01268.1"/>
    </source>
</evidence>
<dbReference type="InterPro" id="IPR014134">
    <property type="entry name" value="Cryptochrome_pln"/>
</dbReference>
<dbReference type="GO" id="GO:0006950">
    <property type="term" value="P:response to stress"/>
    <property type="evidence" value="ECO:0007669"/>
    <property type="project" value="UniProtKB-ARBA"/>
</dbReference>
<keyword evidence="9" id="KW-1133">Transmembrane helix</keyword>
<dbReference type="InterPro" id="IPR005101">
    <property type="entry name" value="Cryptochr/Photolyase_FAD-bd"/>
</dbReference>
<dbReference type="FunFam" id="3.90.550.10:FF:000067">
    <property type="entry name" value="Hexosyltransferase"/>
    <property type="match status" value="1"/>
</dbReference>
<evidence type="ECO:0000256" key="2">
    <source>
        <dbReference type="ARBA" id="ARBA00005862"/>
    </source>
</evidence>
<feature type="site" description="Electron transfer via tryptophanyl radical" evidence="8">
    <location>
        <position position="808"/>
    </location>
</feature>
<dbReference type="Gene3D" id="1.25.40.80">
    <property type="match status" value="1"/>
</dbReference>
<feature type="transmembrane region" description="Helical" evidence="9">
    <location>
        <begin position="414"/>
        <end position="435"/>
    </location>
</feature>
<feature type="site" description="Electron transfer via tryptophanyl radical" evidence="8">
    <location>
        <position position="861"/>
    </location>
</feature>
<keyword evidence="6" id="KW-0157">Chromophore</keyword>
<evidence type="ECO:0000256" key="6">
    <source>
        <dbReference type="ARBA" id="ARBA00022991"/>
    </source>
</evidence>
<dbReference type="InterPro" id="IPR014729">
    <property type="entry name" value="Rossmann-like_a/b/a_fold"/>
</dbReference>
<comment type="cofactor">
    <cofactor evidence="1">
        <name>(6R)-5,10-methylene-5,6,7,8-tetrahydrofolate</name>
        <dbReference type="ChEBI" id="CHEBI:15636"/>
    </cofactor>
</comment>
<keyword evidence="5 7" id="KW-0274">FAD</keyword>
<dbReference type="GO" id="GO:0003677">
    <property type="term" value="F:DNA binding"/>
    <property type="evidence" value="ECO:0007669"/>
    <property type="project" value="TreeGrafter"/>
</dbReference>
<dbReference type="InterPro" id="IPR036134">
    <property type="entry name" value="Crypto/Photolyase_FAD-like_sf"/>
</dbReference>
<feature type="binding site" evidence="7">
    <location>
        <begin position="731"/>
        <end position="735"/>
    </location>
    <ligand>
        <name>FAD</name>
        <dbReference type="ChEBI" id="CHEBI:57692"/>
    </ligand>
</feature>
<dbReference type="SUPFAM" id="SSF48173">
    <property type="entry name" value="Cryptochrome/photolyase FAD-binding domain"/>
    <property type="match status" value="1"/>
</dbReference>
<dbReference type="GO" id="GO:0043153">
    <property type="term" value="P:entrainment of circadian clock by photoperiod"/>
    <property type="evidence" value="ECO:0007669"/>
    <property type="project" value="TreeGrafter"/>
</dbReference>
<keyword evidence="9" id="KW-0812">Transmembrane</keyword>
<dbReference type="OrthoDB" id="2014201at2759"/>
<dbReference type="GO" id="GO:0006139">
    <property type="term" value="P:nucleobase-containing compound metabolic process"/>
    <property type="evidence" value="ECO:0007669"/>
    <property type="project" value="UniProtKB-ARBA"/>
</dbReference>
<dbReference type="PANTHER" id="PTHR11455">
    <property type="entry name" value="CRYPTOCHROME"/>
    <property type="match status" value="1"/>
</dbReference>
<keyword evidence="9" id="KW-0472">Membrane</keyword>
<feature type="site" description="Electron transfer via tryptophanyl radical" evidence="8">
    <location>
        <position position="884"/>
    </location>
</feature>
<feature type="transmembrane region" description="Helical" evidence="9">
    <location>
        <begin position="847"/>
        <end position="869"/>
    </location>
</feature>
<feature type="signal peptide" evidence="10">
    <location>
        <begin position="1"/>
        <end position="26"/>
    </location>
</feature>
<dbReference type="PROSITE" id="PS51645">
    <property type="entry name" value="PHR_CRY_ALPHA_BETA"/>
    <property type="match status" value="1"/>
</dbReference>
<dbReference type="FunFam" id="1.10.579.10:FF:000003">
    <property type="entry name" value="Deoxyribodipyrimidine photo-lyase"/>
    <property type="match status" value="1"/>
</dbReference>
<dbReference type="Pfam" id="PF00875">
    <property type="entry name" value="DNA_photolyase"/>
    <property type="match status" value="1"/>
</dbReference>
<evidence type="ECO:0000313" key="13">
    <source>
        <dbReference type="Proteomes" id="UP001055439"/>
    </source>
</evidence>
<protein>
    <submittedName>
        <fullName evidence="12">Glycosyl transferase 8 domain containing protein</fullName>
    </submittedName>
</protein>
<dbReference type="CDD" id="cd02537">
    <property type="entry name" value="GT8_Glycogenin"/>
    <property type="match status" value="1"/>
</dbReference>
<feature type="transmembrane region" description="Helical" evidence="9">
    <location>
        <begin position="381"/>
        <end position="402"/>
    </location>
</feature>
<dbReference type="PANTHER" id="PTHR11455:SF18">
    <property type="entry name" value="SI:CH1073-390K14.1"/>
    <property type="match status" value="1"/>
</dbReference>
<dbReference type="GO" id="GO:0003904">
    <property type="term" value="F:deoxyribodipyrimidine photo-lyase activity"/>
    <property type="evidence" value="ECO:0007669"/>
    <property type="project" value="TreeGrafter"/>
</dbReference>
<feature type="binding site" evidence="7">
    <location>
        <position position="774"/>
    </location>
    <ligand>
        <name>FAD</name>
        <dbReference type="ChEBI" id="CHEBI:57692"/>
    </ligand>
</feature>
<evidence type="ECO:0000256" key="7">
    <source>
        <dbReference type="PIRSR" id="PIRSR602081-1"/>
    </source>
</evidence>
<keyword evidence="13" id="KW-1185">Reference proteome</keyword>
<dbReference type="GO" id="GO:0005634">
    <property type="term" value="C:nucleus"/>
    <property type="evidence" value="ECO:0007669"/>
    <property type="project" value="TreeGrafter"/>
</dbReference>
<dbReference type="GO" id="GO:0032922">
    <property type="term" value="P:circadian regulation of gene expression"/>
    <property type="evidence" value="ECO:0007669"/>
    <property type="project" value="TreeGrafter"/>
</dbReference>
<dbReference type="NCBIfam" id="TIGR02766">
    <property type="entry name" value="crypt_chrom_pln"/>
    <property type="match status" value="1"/>
</dbReference>
<dbReference type="Gene3D" id="3.90.550.10">
    <property type="entry name" value="Spore Coat Polysaccharide Biosynthesis Protein SpsA, Chain A"/>
    <property type="match status" value="1"/>
</dbReference>
<dbReference type="InterPro" id="IPR006050">
    <property type="entry name" value="DNA_photolyase_N"/>
</dbReference>
<evidence type="ECO:0000256" key="9">
    <source>
        <dbReference type="SAM" id="Phobius"/>
    </source>
</evidence>
<comment type="cofactor">
    <cofactor evidence="7">
        <name>FAD</name>
        <dbReference type="ChEBI" id="CHEBI:57692"/>
    </cofactor>
    <text evidence="7">Binds 1 FAD per subunit.</text>
</comment>
<dbReference type="InterPro" id="IPR002081">
    <property type="entry name" value="Cryptochrome/DNA_photolyase_1"/>
</dbReference>
<dbReference type="InterPro" id="IPR018394">
    <property type="entry name" value="DNA_photolyase_1_CS_C"/>
</dbReference>
<dbReference type="GO" id="GO:0009882">
    <property type="term" value="F:blue light photoreceptor activity"/>
    <property type="evidence" value="ECO:0007669"/>
    <property type="project" value="InterPro"/>
</dbReference>